<gene>
    <name evidence="1" type="ORF">ACI1P1_20420</name>
</gene>
<comment type="caution">
    <text evidence="1">The sequence shown here is derived from an EMBL/GenBank/DDBJ whole genome shotgun (WGS) entry which is preliminary data.</text>
</comment>
<keyword evidence="2" id="KW-1185">Reference proteome</keyword>
<organism evidence="1 2">
    <name type="scientific">Paenibacillus mesotrionivorans</name>
    <dbReference type="NCBI Taxonomy" id="3160968"/>
    <lineage>
        <taxon>Bacteria</taxon>
        <taxon>Bacillati</taxon>
        <taxon>Bacillota</taxon>
        <taxon>Bacilli</taxon>
        <taxon>Bacillales</taxon>
        <taxon>Paenibacillaceae</taxon>
        <taxon>Paenibacillus</taxon>
    </lineage>
</organism>
<dbReference type="Proteomes" id="UP001631969">
    <property type="component" value="Unassembled WGS sequence"/>
</dbReference>
<name>A0ACC7P4Z5_9BACL</name>
<accession>A0ACC7P4Z5</accession>
<protein>
    <submittedName>
        <fullName evidence="1">FkbM family methyltransferase</fullName>
    </submittedName>
</protein>
<reference evidence="1" key="1">
    <citation type="submission" date="2024-12" db="EMBL/GenBank/DDBJ databases">
        <authorList>
            <person name="Wu N."/>
        </authorList>
    </citation>
    <scope>NUCLEOTIDE SEQUENCE</scope>
    <source>
        <strain evidence="1">P15</strain>
    </source>
</reference>
<evidence type="ECO:0000313" key="1">
    <source>
        <dbReference type="EMBL" id="MFM9330659.1"/>
    </source>
</evidence>
<proteinExistence type="predicted"/>
<sequence>MNMLEVNAEDIRKRLMDEESRDIFDWRYEYYKTGNQRELHRRLLLTSEDSIIKYKQLRRDVERIRRPDTPAYPDAFDFAKNENMRTRGVILYGAGAMLSYCVNYMEFLEVPIKAICDTYKHGETYGGRQIISMDEALMLRGDAAVLITTLYAAYQHEIRRALLERSIPEDALFFMFDSVDTISFDYIRQYFPEDIMKPLPNEVFIDAGCFDGHTILAFREFTGKMGYKHIYGFEPHTESFAVTMNTLREHRVDHVTIQNKGLWNTAETLHFGEDNHNGGAGIAADGALKIETIRLDDVVDSENKVTFLKMDIEGAELNALHGASGIIRRDKPRLAICVYHKPEDILEIPSYILSLNEEYRLYLRHHSLYEWETVLYAI</sequence>
<keyword evidence="1" id="KW-0489">Methyltransferase</keyword>
<keyword evidence="1" id="KW-0808">Transferase</keyword>
<evidence type="ECO:0000313" key="2">
    <source>
        <dbReference type="Proteomes" id="UP001631969"/>
    </source>
</evidence>
<dbReference type="EMBL" id="JBJURJ010000014">
    <property type="protein sequence ID" value="MFM9330659.1"/>
    <property type="molecule type" value="Genomic_DNA"/>
</dbReference>